<sequence length="154" mass="17218">MKRRLFLTSAAAALVTATAARAERLLVNSPGDGFLNLRTGPGSQYNIIRKMYHGSAVETLEYANGWVRVRHESGAVGWAFAKYLVRPAATNVRYVYSPNDGYLNLRTGPGTRYQIIRPMYNGEAVTLLERSGGWVRVKHQSGAIGWAFEKYLHR</sequence>
<proteinExistence type="predicted"/>
<feature type="chain" id="PRO_5007634673" evidence="1">
    <location>
        <begin position="23"/>
        <end position="154"/>
    </location>
</feature>
<feature type="signal peptide" evidence="1">
    <location>
        <begin position="1"/>
        <end position="22"/>
    </location>
</feature>
<dbReference type="Pfam" id="PF08239">
    <property type="entry name" value="SH3_3"/>
    <property type="match status" value="2"/>
</dbReference>
<reference evidence="4 5" key="1">
    <citation type="journal article" date="2010" name="J. Bacteriol.">
        <title>Genome sequences of Pelagibaca bermudensis HTCC2601T and Maritimibacter alkaliphilus HTCC2654T, the type strains of two marine Roseobacter genera.</title>
        <authorList>
            <person name="Thrash J.C."/>
            <person name="Cho J.C."/>
            <person name="Ferriera S."/>
            <person name="Johnson J."/>
            <person name="Vergin K.L."/>
            <person name="Giovannoni S.J."/>
        </authorList>
    </citation>
    <scope>NUCLEOTIDE SEQUENCE [LARGE SCALE GENOMIC DNA]</scope>
    <source>
        <strain evidence="4 5">HTCC2654</strain>
    </source>
</reference>
<dbReference type="EMBL" id="AAMT01000002">
    <property type="protein sequence ID" value="EAQ14309.1"/>
    <property type="molecule type" value="Genomic_DNA"/>
</dbReference>
<dbReference type="InterPro" id="IPR003646">
    <property type="entry name" value="SH3-like_bac-type"/>
</dbReference>
<keyword evidence="5" id="KW-1185">Reference proteome</keyword>
<accession>A3VBH6</accession>
<dbReference type="EMBL" id="AAMT01000046">
    <property type="protein sequence ID" value="EAQ10388.1"/>
    <property type="molecule type" value="Genomic_DNA"/>
</dbReference>
<comment type="caution">
    <text evidence="4">The sequence shown here is derived from an EMBL/GenBank/DDBJ whole genome shotgun (WGS) entry which is preliminary data.</text>
</comment>
<dbReference type="RefSeq" id="WP_008327691.1">
    <property type="nucleotide sequence ID" value="NZ_AAMT01000046.1"/>
</dbReference>
<dbReference type="Gene3D" id="2.30.30.40">
    <property type="entry name" value="SH3 Domains"/>
    <property type="match status" value="2"/>
</dbReference>
<dbReference type="PANTHER" id="PTHR34408">
    <property type="entry name" value="FAMILY PROTEIN, PUTATIVE-RELATED"/>
    <property type="match status" value="1"/>
</dbReference>
<dbReference type="SMART" id="SM00287">
    <property type="entry name" value="SH3b"/>
    <property type="match status" value="2"/>
</dbReference>
<feature type="domain" description="SH3b" evidence="2">
    <location>
        <begin position="90"/>
        <end position="154"/>
    </location>
</feature>
<evidence type="ECO:0000256" key="1">
    <source>
        <dbReference type="SAM" id="SignalP"/>
    </source>
</evidence>
<evidence type="ECO:0000313" key="4">
    <source>
        <dbReference type="EMBL" id="EAQ14309.1"/>
    </source>
</evidence>
<dbReference type="PANTHER" id="PTHR34408:SF1">
    <property type="entry name" value="GLYCOSYL HYDROLASE FAMILY 19 DOMAIN-CONTAINING PROTEIN HI_1415"/>
    <property type="match status" value="1"/>
</dbReference>
<evidence type="ECO:0000259" key="2">
    <source>
        <dbReference type="PROSITE" id="PS51781"/>
    </source>
</evidence>
<feature type="domain" description="SH3b" evidence="2">
    <location>
        <begin position="22"/>
        <end position="88"/>
    </location>
</feature>
<dbReference type="InterPro" id="IPR052354">
    <property type="entry name" value="Cell_Wall_Dynamics_Protein"/>
</dbReference>
<dbReference type="PROSITE" id="PS51781">
    <property type="entry name" value="SH3B"/>
    <property type="match status" value="2"/>
</dbReference>
<name>A3VBH6_9RHOB</name>
<protein>
    <submittedName>
        <fullName evidence="4">Beta-N-acetylglucosaminidase</fullName>
    </submittedName>
</protein>
<evidence type="ECO:0000313" key="3">
    <source>
        <dbReference type="EMBL" id="EAQ10388.1"/>
    </source>
</evidence>
<keyword evidence="1" id="KW-0732">Signal</keyword>
<dbReference type="Proteomes" id="UP000002931">
    <property type="component" value="Unassembled WGS sequence"/>
</dbReference>
<dbReference type="eggNOG" id="COG3807">
    <property type="taxonomic scope" value="Bacteria"/>
</dbReference>
<dbReference type="AlphaFoldDB" id="A3VBH6"/>
<evidence type="ECO:0000313" key="5">
    <source>
        <dbReference type="Proteomes" id="UP000002931"/>
    </source>
</evidence>
<dbReference type="HOGENOM" id="CLU_086360_3_1_5"/>
<dbReference type="STRING" id="314271.RB2654_16606"/>
<gene>
    <name evidence="4" type="ORF">RB2654_16606</name>
    <name evidence="3" type="ORF">RB2654_23648</name>
</gene>
<organism evidence="4 5">
    <name type="scientific">Maritimibacter alkaliphilus HTCC2654</name>
    <dbReference type="NCBI Taxonomy" id="314271"/>
    <lineage>
        <taxon>Bacteria</taxon>
        <taxon>Pseudomonadati</taxon>
        <taxon>Pseudomonadota</taxon>
        <taxon>Alphaproteobacteria</taxon>
        <taxon>Rhodobacterales</taxon>
        <taxon>Roseobacteraceae</taxon>
        <taxon>Maritimibacter</taxon>
    </lineage>
</organism>
<dbReference type="OrthoDB" id="102964at2"/>